<comment type="catalytic activity">
    <reaction evidence="17">
        <text>[GlcNAc-(1-&gt;4)-Mur2Ac(oyl-L-Ala-gamma-D-Glu-L-Lys-D-Ala-D-Ala)](n)-di-trans,octa-cis-undecaprenyl diphosphate + beta-D-GlcNAc-(1-&gt;4)-Mur2Ac(oyl-L-Ala-gamma-D-Glu-L-Lys-D-Ala-D-Ala)-di-trans,octa-cis-undecaprenyl diphosphate = [GlcNAc-(1-&gt;4)-Mur2Ac(oyl-L-Ala-gamma-D-Glu-L-Lys-D-Ala-D-Ala)](n+1)-di-trans,octa-cis-undecaprenyl diphosphate + di-trans,octa-cis-undecaprenyl diphosphate + H(+)</text>
        <dbReference type="Rhea" id="RHEA:23708"/>
        <dbReference type="Rhea" id="RHEA-COMP:9602"/>
        <dbReference type="Rhea" id="RHEA-COMP:9603"/>
        <dbReference type="ChEBI" id="CHEBI:15378"/>
        <dbReference type="ChEBI" id="CHEBI:58405"/>
        <dbReference type="ChEBI" id="CHEBI:60033"/>
        <dbReference type="ChEBI" id="CHEBI:78435"/>
        <dbReference type="EC" id="2.4.99.28"/>
    </reaction>
</comment>
<keyword evidence="11" id="KW-0133">Cell shape</keyword>
<comment type="catalytic activity">
    <reaction evidence="16">
        <text>Preferential cleavage: (Ac)2-L-Lys-D-Ala-|-D-Ala. Also transpeptidation of peptidyl-alanyl moieties that are N-acyl substituents of D-alanine.</text>
        <dbReference type="EC" id="3.4.16.4"/>
    </reaction>
</comment>
<evidence type="ECO:0000256" key="7">
    <source>
        <dbReference type="ARBA" id="ARBA00022670"/>
    </source>
</evidence>
<gene>
    <name evidence="22" type="ORF">BSZ36_08925</name>
</gene>
<dbReference type="SUPFAM" id="SSF53955">
    <property type="entry name" value="Lysozyme-like"/>
    <property type="match status" value="1"/>
</dbReference>
<keyword evidence="5" id="KW-1003">Cell membrane</keyword>
<evidence type="ECO:0000256" key="4">
    <source>
        <dbReference type="ARBA" id="ARBA00007739"/>
    </source>
</evidence>
<dbReference type="GO" id="GO:0030288">
    <property type="term" value="C:outer membrane-bounded periplasmic space"/>
    <property type="evidence" value="ECO:0007669"/>
    <property type="project" value="TreeGrafter"/>
</dbReference>
<keyword evidence="9" id="KW-0808">Transferase</keyword>
<dbReference type="OrthoDB" id="9766909at2"/>
<dbReference type="InterPro" id="IPR050396">
    <property type="entry name" value="Glycosyltr_51/Transpeptidase"/>
</dbReference>
<keyword evidence="10" id="KW-0378">Hydrolase</keyword>
<dbReference type="GO" id="GO:0071555">
    <property type="term" value="P:cell wall organization"/>
    <property type="evidence" value="ECO:0007669"/>
    <property type="project" value="UniProtKB-KW"/>
</dbReference>
<evidence type="ECO:0000256" key="18">
    <source>
        <dbReference type="SAM" id="MobiDB-lite"/>
    </source>
</evidence>
<dbReference type="GO" id="GO:0009002">
    <property type="term" value="F:serine-type D-Ala-D-Ala carboxypeptidase activity"/>
    <property type="evidence" value="ECO:0007669"/>
    <property type="project" value="UniProtKB-EC"/>
</dbReference>
<comment type="similarity">
    <text evidence="3">In the C-terminal section; belongs to the transpeptidase family.</text>
</comment>
<dbReference type="AlphaFoldDB" id="A0A259TZ80"/>
<keyword evidence="14" id="KW-0511">Multifunctional enzyme</keyword>
<dbReference type="Gene3D" id="3.40.710.10">
    <property type="entry name" value="DD-peptidase/beta-lactamase superfamily"/>
    <property type="match status" value="2"/>
</dbReference>
<dbReference type="GO" id="GO:0008360">
    <property type="term" value="P:regulation of cell shape"/>
    <property type="evidence" value="ECO:0007669"/>
    <property type="project" value="UniProtKB-KW"/>
</dbReference>
<evidence type="ECO:0000256" key="11">
    <source>
        <dbReference type="ARBA" id="ARBA00022960"/>
    </source>
</evidence>
<dbReference type="EMBL" id="MQWB01000001">
    <property type="protein sequence ID" value="OZC03083.1"/>
    <property type="molecule type" value="Genomic_DNA"/>
</dbReference>
<feature type="region of interest" description="Disordered" evidence="18">
    <location>
        <begin position="1"/>
        <end position="52"/>
    </location>
</feature>
<comment type="subcellular location">
    <subcellularLocation>
        <location evidence="1">Cell membrane</location>
    </subcellularLocation>
</comment>
<feature type="transmembrane region" description="Helical" evidence="19">
    <location>
        <begin position="98"/>
        <end position="121"/>
    </location>
</feature>
<keyword evidence="12" id="KW-0573">Peptidoglycan synthesis</keyword>
<evidence type="ECO:0000256" key="10">
    <source>
        <dbReference type="ARBA" id="ARBA00022801"/>
    </source>
</evidence>
<evidence type="ECO:0000313" key="22">
    <source>
        <dbReference type="EMBL" id="OZC03083.1"/>
    </source>
</evidence>
<dbReference type="GO" id="GO:0006508">
    <property type="term" value="P:proteolysis"/>
    <property type="evidence" value="ECO:0007669"/>
    <property type="project" value="UniProtKB-KW"/>
</dbReference>
<dbReference type="SUPFAM" id="SSF56601">
    <property type="entry name" value="beta-lactamase/transpeptidase-like"/>
    <property type="match status" value="1"/>
</dbReference>
<sequence length="886" mass="97127">MDDNSTYSDSELESYFDSSDARKSGADTELEDFFDGTPEASGASATRASGDGATADAELGAFFASPDYASGDGASRVVLPPPPPQTPRTSQRRRTLRVLSVIMGIVALGAVAGFGMVAYFWPQLPSLEQIENPKNLLATVVLTSDNLELARYYQDENRTWVPLDSISPHVVNALLATEDRRFYDHWGVDGIALGAIVKDAIVSGDFRGASTVTMQLSRNLYREDVNFVVGEKSVVRKIKEILTAIRIERIYTKDEILEAYLNTVPFLYNAYGIESAAETFFDKHASALDPSESAVLIGMLAANSAYDPARGRPEGEVTFESTNQQSIDRRNVVLTNMRNEGVLSEEAYQEHRAAPIRLTFSPYSHEDNLAPHFAEVLRIWFKEWAERNNYDPYADGLVIRTTIDSRMQALATQAVQEQMETLQARTGQSWGSTSDPYGYWWRRNTAVVNEYIADTEPYQSLRRDGVAREDAIAQLRQQETFMDSLKTIKMRVEAGLVAIDPHSGQVKAWVGGRNYVEDQYDHVGTSRRQPGSTFKLFAYTTAFAEGYSPDSYVSNAGFKWGDWIPKNSGGGTGGYLPLKSALAGSVNIVAARVTKHFGPEKIKETAEEMGIRSPIEAVRSIALGTSDVNLLEMAAAYSTVASGGIYHGPSMEEERPSDPAVPPHIVLAVASIEDRYGNVIEDFTPAGREVLNPSTAYTTFATMRGVIQSGTARSLTGRFPATRRLDLAGKTGTTQENADGWFMAMHPDLVVGSWVGFNDRRIKFRSTTLGQGARTALPNVGAFFQLLQSDSTVALDPDRRFEKPENYSAGRSARIGGGGFWAGDSNSRSRSRRSSGSSESSEERNEARGMIDQYRQRDRAQPAAPAPAPAPTPQGGSSERGGRIGW</sequence>
<keyword evidence="8" id="KW-0328">Glycosyltransferase</keyword>
<accession>A0A259TZ80</accession>
<protein>
    <submittedName>
        <fullName evidence="22">Uncharacterized protein</fullName>
    </submittedName>
</protein>
<dbReference type="Pfam" id="PF00912">
    <property type="entry name" value="Transgly"/>
    <property type="match status" value="1"/>
</dbReference>
<feature type="domain" description="Penicillin-binding protein transpeptidase" evidence="20">
    <location>
        <begin position="496"/>
        <end position="747"/>
    </location>
</feature>
<comment type="caution">
    <text evidence="22">The sequence shown here is derived from an EMBL/GenBank/DDBJ whole genome shotgun (WGS) entry which is preliminary data.</text>
</comment>
<reference evidence="22 23" key="1">
    <citation type="submission" date="2016-11" db="EMBL/GenBank/DDBJ databases">
        <title>Study of marine rhodopsin-containing bacteria.</title>
        <authorList>
            <person name="Yoshizawa S."/>
            <person name="Kumagai Y."/>
            <person name="Kogure K."/>
        </authorList>
    </citation>
    <scope>NUCLEOTIDE SEQUENCE [LARGE SCALE GENOMIC DNA]</scope>
    <source>
        <strain evidence="22 23">SG-29</strain>
    </source>
</reference>
<comment type="pathway">
    <text evidence="2">Cell wall biogenesis; peptidoglycan biosynthesis.</text>
</comment>
<dbReference type="GO" id="GO:0005886">
    <property type="term" value="C:plasma membrane"/>
    <property type="evidence" value="ECO:0007669"/>
    <property type="project" value="UniProtKB-SubCell"/>
</dbReference>
<dbReference type="InterPro" id="IPR001264">
    <property type="entry name" value="Glyco_trans_51"/>
</dbReference>
<keyword evidence="15" id="KW-0961">Cell wall biogenesis/degradation</keyword>
<evidence type="ECO:0000256" key="19">
    <source>
        <dbReference type="SAM" id="Phobius"/>
    </source>
</evidence>
<keyword evidence="7" id="KW-0645">Protease</keyword>
<evidence type="ECO:0000256" key="17">
    <source>
        <dbReference type="ARBA" id="ARBA00049902"/>
    </source>
</evidence>
<evidence type="ECO:0000256" key="9">
    <source>
        <dbReference type="ARBA" id="ARBA00022679"/>
    </source>
</evidence>
<keyword evidence="13 19" id="KW-0472">Membrane</keyword>
<keyword evidence="6" id="KW-0121">Carboxypeptidase</keyword>
<dbReference type="RefSeq" id="WP_094548029.1">
    <property type="nucleotide sequence ID" value="NZ_MQWB01000001.1"/>
</dbReference>
<dbReference type="Proteomes" id="UP000216446">
    <property type="component" value="Unassembled WGS sequence"/>
</dbReference>
<evidence type="ECO:0000259" key="20">
    <source>
        <dbReference type="Pfam" id="PF00905"/>
    </source>
</evidence>
<keyword evidence="19" id="KW-1133">Transmembrane helix</keyword>
<feature type="compositionally biased region" description="Basic and acidic residues" evidence="18">
    <location>
        <begin position="841"/>
        <end position="860"/>
    </location>
</feature>
<evidence type="ECO:0000256" key="3">
    <source>
        <dbReference type="ARBA" id="ARBA00007090"/>
    </source>
</evidence>
<evidence type="ECO:0000256" key="2">
    <source>
        <dbReference type="ARBA" id="ARBA00004752"/>
    </source>
</evidence>
<evidence type="ECO:0000256" key="14">
    <source>
        <dbReference type="ARBA" id="ARBA00023268"/>
    </source>
</evidence>
<dbReference type="GO" id="GO:0008658">
    <property type="term" value="F:penicillin binding"/>
    <property type="evidence" value="ECO:0007669"/>
    <property type="project" value="InterPro"/>
</dbReference>
<evidence type="ECO:0000313" key="23">
    <source>
        <dbReference type="Proteomes" id="UP000216446"/>
    </source>
</evidence>
<keyword evidence="19" id="KW-0812">Transmembrane</keyword>
<evidence type="ECO:0000256" key="6">
    <source>
        <dbReference type="ARBA" id="ARBA00022645"/>
    </source>
</evidence>
<comment type="similarity">
    <text evidence="4">In the N-terminal section; belongs to the glycosyltransferase 51 family.</text>
</comment>
<dbReference type="FunCoup" id="A0A259TZ80">
    <property type="interactions" value="282"/>
</dbReference>
<feature type="domain" description="Glycosyl transferase family 51" evidence="21">
    <location>
        <begin position="149"/>
        <end position="337"/>
    </location>
</feature>
<dbReference type="InterPro" id="IPR023346">
    <property type="entry name" value="Lysozyme-like_dom_sf"/>
</dbReference>
<dbReference type="InterPro" id="IPR001460">
    <property type="entry name" value="PCN-bd_Tpept"/>
</dbReference>
<dbReference type="GO" id="GO:0008955">
    <property type="term" value="F:peptidoglycan glycosyltransferase activity"/>
    <property type="evidence" value="ECO:0007669"/>
    <property type="project" value="UniProtKB-EC"/>
</dbReference>
<feature type="region of interest" description="Disordered" evidence="18">
    <location>
        <begin position="73"/>
        <end position="93"/>
    </location>
</feature>
<evidence type="ECO:0000256" key="5">
    <source>
        <dbReference type="ARBA" id="ARBA00022475"/>
    </source>
</evidence>
<dbReference type="PANTHER" id="PTHR32282:SF11">
    <property type="entry name" value="PENICILLIN-BINDING PROTEIN 1B"/>
    <property type="match status" value="1"/>
</dbReference>
<dbReference type="Gene3D" id="1.10.3810.10">
    <property type="entry name" value="Biosynthetic peptidoglycan transglycosylase-like"/>
    <property type="match status" value="1"/>
</dbReference>
<dbReference type="InterPro" id="IPR012338">
    <property type="entry name" value="Beta-lactam/transpept-like"/>
</dbReference>
<feature type="region of interest" description="Disordered" evidence="18">
    <location>
        <begin position="797"/>
        <end position="886"/>
    </location>
</feature>
<dbReference type="GO" id="GO:0009252">
    <property type="term" value="P:peptidoglycan biosynthetic process"/>
    <property type="evidence" value="ECO:0007669"/>
    <property type="project" value="UniProtKB-KW"/>
</dbReference>
<evidence type="ECO:0000256" key="1">
    <source>
        <dbReference type="ARBA" id="ARBA00004236"/>
    </source>
</evidence>
<dbReference type="InParanoid" id="A0A259TZ80"/>
<organism evidence="22 23">
    <name type="scientific">Rubricoccus marinus</name>
    <dbReference type="NCBI Taxonomy" id="716817"/>
    <lineage>
        <taxon>Bacteria</taxon>
        <taxon>Pseudomonadati</taxon>
        <taxon>Rhodothermota</taxon>
        <taxon>Rhodothermia</taxon>
        <taxon>Rhodothermales</taxon>
        <taxon>Rubricoccaceae</taxon>
        <taxon>Rubricoccus</taxon>
    </lineage>
</organism>
<dbReference type="InterPro" id="IPR036950">
    <property type="entry name" value="PBP_transglycosylase"/>
</dbReference>
<dbReference type="PANTHER" id="PTHR32282">
    <property type="entry name" value="BINDING PROTEIN TRANSPEPTIDASE, PUTATIVE-RELATED"/>
    <property type="match status" value="1"/>
</dbReference>
<keyword evidence="23" id="KW-1185">Reference proteome</keyword>
<evidence type="ECO:0000259" key="21">
    <source>
        <dbReference type="Pfam" id="PF00912"/>
    </source>
</evidence>
<evidence type="ECO:0000256" key="15">
    <source>
        <dbReference type="ARBA" id="ARBA00023316"/>
    </source>
</evidence>
<name>A0A259TZ80_9BACT</name>
<evidence type="ECO:0000256" key="13">
    <source>
        <dbReference type="ARBA" id="ARBA00023136"/>
    </source>
</evidence>
<evidence type="ECO:0000256" key="16">
    <source>
        <dbReference type="ARBA" id="ARBA00034000"/>
    </source>
</evidence>
<evidence type="ECO:0000256" key="8">
    <source>
        <dbReference type="ARBA" id="ARBA00022676"/>
    </source>
</evidence>
<dbReference type="Pfam" id="PF00905">
    <property type="entry name" value="Transpeptidase"/>
    <property type="match status" value="1"/>
</dbReference>
<evidence type="ECO:0000256" key="12">
    <source>
        <dbReference type="ARBA" id="ARBA00022984"/>
    </source>
</evidence>
<proteinExistence type="inferred from homology"/>